<evidence type="ECO:0000259" key="2">
    <source>
        <dbReference type="PROSITE" id="PS51083"/>
    </source>
</evidence>
<feature type="domain" description="HIT-type" evidence="2">
    <location>
        <begin position="16"/>
        <end position="49"/>
    </location>
</feature>
<keyword evidence="4" id="KW-1185">Reference proteome</keyword>
<dbReference type="PROSITE" id="PS51083">
    <property type="entry name" value="ZF_HIT"/>
    <property type="match status" value="1"/>
</dbReference>
<dbReference type="InterPro" id="IPR007529">
    <property type="entry name" value="Znf_HIT"/>
</dbReference>
<dbReference type="SUPFAM" id="SSF144232">
    <property type="entry name" value="HIT/MYND zinc finger-like"/>
    <property type="match status" value="1"/>
</dbReference>
<protein>
    <submittedName>
        <fullName evidence="3">Zinc finger, HIT-type containing 2</fullName>
    </submittedName>
</protein>
<proteinExistence type="predicted"/>
<name>A0ABN7B6J8_9HEMI</name>
<accession>A0ABN7B6J8</accession>
<sequence>MESLKAMEEVDAENMCQLCNSIRSKYVCPRCNISYCSVSCYKSPNHSDCSEEFYKGNVQEWLAAEGTDPEAKNEMMEILKRINQQDDEFDDCVDESDGDSDEEESLSDRLAMVDLDNPDELWAKLLPEEKQEFLELIKSGDVAKLVPEWEPWWEDKHPMPKVRFADDNSEPEYKSKCPKIRTVPEFSHLTKTEPSPQVYFNLINVLASYSITARYMNGDFSELPREAATILINISKNLSSNAIFNDLESAVESVNQCIIDCPWITLEPDSKRVLQMTNDVTWILEGPNEEEPFFYAKAALSEAIEIMCAAKNFKETRRRGKFSSAFPEPTEASPLASKSTLNKCMKKLEYYLSWTDKHLSAYRIK</sequence>
<reference evidence="3 4" key="1">
    <citation type="submission" date="2023-09" db="EMBL/GenBank/DDBJ databases">
        <title>Nesidiocoris tenuis whole genome shotgun sequence.</title>
        <authorList>
            <person name="Shibata T."/>
            <person name="Shimoda M."/>
            <person name="Kobayashi T."/>
            <person name="Uehara T."/>
        </authorList>
    </citation>
    <scope>NUCLEOTIDE SEQUENCE [LARGE SCALE GENOMIC DNA]</scope>
    <source>
        <strain evidence="3 4">Japan</strain>
    </source>
</reference>
<dbReference type="PANTHER" id="PTHR15555">
    <property type="entry name" value="ZINC FINGER HIT DOMAIN CONTAINING PROTEIN 2 PROTEIN FON -RELATED"/>
    <property type="match status" value="1"/>
</dbReference>
<dbReference type="CDD" id="cd23024">
    <property type="entry name" value="zf-HIT_ZNHIT2-3"/>
    <property type="match status" value="1"/>
</dbReference>
<dbReference type="Pfam" id="PF04438">
    <property type="entry name" value="zf-HIT"/>
    <property type="match status" value="1"/>
</dbReference>
<keyword evidence="1" id="KW-0862">Zinc</keyword>
<dbReference type="PANTHER" id="PTHR15555:SF0">
    <property type="entry name" value="ZINC FINGER HIT DOMAIN-CONTAINING PROTEIN 2"/>
    <property type="match status" value="1"/>
</dbReference>
<evidence type="ECO:0000313" key="4">
    <source>
        <dbReference type="Proteomes" id="UP001307889"/>
    </source>
</evidence>
<keyword evidence="1" id="KW-0863">Zinc-finger</keyword>
<dbReference type="Gene3D" id="3.30.60.190">
    <property type="match status" value="1"/>
</dbReference>
<dbReference type="InterPro" id="IPR039646">
    <property type="entry name" value="ZNHIT2"/>
</dbReference>
<dbReference type="Proteomes" id="UP001307889">
    <property type="component" value="Chromosome 9"/>
</dbReference>
<dbReference type="EMBL" id="AP028917">
    <property type="protein sequence ID" value="BES98790.1"/>
    <property type="molecule type" value="Genomic_DNA"/>
</dbReference>
<keyword evidence="1" id="KW-0479">Metal-binding</keyword>
<organism evidence="3 4">
    <name type="scientific">Nesidiocoris tenuis</name>
    <dbReference type="NCBI Taxonomy" id="355587"/>
    <lineage>
        <taxon>Eukaryota</taxon>
        <taxon>Metazoa</taxon>
        <taxon>Ecdysozoa</taxon>
        <taxon>Arthropoda</taxon>
        <taxon>Hexapoda</taxon>
        <taxon>Insecta</taxon>
        <taxon>Pterygota</taxon>
        <taxon>Neoptera</taxon>
        <taxon>Paraneoptera</taxon>
        <taxon>Hemiptera</taxon>
        <taxon>Heteroptera</taxon>
        <taxon>Panheteroptera</taxon>
        <taxon>Cimicomorpha</taxon>
        <taxon>Miridae</taxon>
        <taxon>Dicyphina</taxon>
        <taxon>Nesidiocoris</taxon>
    </lineage>
</organism>
<evidence type="ECO:0000256" key="1">
    <source>
        <dbReference type="PROSITE-ProRule" id="PRU00453"/>
    </source>
</evidence>
<evidence type="ECO:0000313" key="3">
    <source>
        <dbReference type="EMBL" id="BES98790.1"/>
    </source>
</evidence>
<gene>
    <name evidence="3" type="ORF">NTJ_11605</name>
</gene>